<protein>
    <submittedName>
        <fullName evidence="1">Winged helix DNA-binding domain-containing protein</fullName>
    </submittedName>
</protein>
<evidence type="ECO:0000313" key="2">
    <source>
        <dbReference type="Proteomes" id="UP001277761"/>
    </source>
</evidence>
<keyword evidence="1" id="KW-0238">DNA-binding</keyword>
<dbReference type="PANTHER" id="PTHR38479">
    <property type="entry name" value="LMO0824 PROTEIN"/>
    <property type="match status" value="1"/>
</dbReference>
<dbReference type="EMBL" id="JAXAVX010000003">
    <property type="protein sequence ID" value="MDX8151597.1"/>
    <property type="molecule type" value="Genomic_DNA"/>
</dbReference>
<gene>
    <name evidence="1" type="ORF">SK069_08345</name>
</gene>
<dbReference type="Proteomes" id="UP001277761">
    <property type="component" value="Unassembled WGS sequence"/>
</dbReference>
<dbReference type="PANTHER" id="PTHR38479:SF2">
    <property type="entry name" value="WINGED HELIX DNA-BINDING DOMAIN-CONTAINING PROTEIN"/>
    <property type="match status" value="1"/>
</dbReference>
<dbReference type="GO" id="GO:0003677">
    <property type="term" value="F:DNA binding"/>
    <property type="evidence" value="ECO:0007669"/>
    <property type="project" value="UniProtKB-KW"/>
</dbReference>
<dbReference type="Pfam" id="PF06224">
    <property type="entry name" value="AlkZ-like"/>
    <property type="match status" value="1"/>
</dbReference>
<organism evidence="1 2">
    <name type="scientific">Patulibacter brassicae</name>
    <dbReference type="NCBI Taxonomy" id="1705717"/>
    <lineage>
        <taxon>Bacteria</taxon>
        <taxon>Bacillati</taxon>
        <taxon>Actinomycetota</taxon>
        <taxon>Thermoleophilia</taxon>
        <taxon>Solirubrobacterales</taxon>
        <taxon>Patulibacteraceae</taxon>
        <taxon>Patulibacter</taxon>
    </lineage>
</organism>
<proteinExistence type="predicted"/>
<dbReference type="RefSeq" id="WP_319953751.1">
    <property type="nucleotide sequence ID" value="NZ_JAXAVX010000003.1"/>
</dbReference>
<keyword evidence="2" id="KW-1185">Reference proteome</keyword>
<evidence type="ECO:0000313" key="1">
    <source>
        <dbReference type="EMBL" id="MDX8151597.1"/>
    </source>
</evidence>
<sequence length="363" mass="39536">MTDDAPLTQRRLNRALLARQLLLERSPLDPVAAVAHLGGVQAQEPEPPFLGLWSRLRDVARPAVIDLLAARRIVRGTTLRGTIHWTTADDYVAFRRTLQPVLDRALQQPARRPLLAVPGLVDRARALLADEPRTIADLREPLAAAWPDRSPADLAMVARMTLPLLMVPDPAQRTGFPARARFALAEELLGRPIAAQPAGSALLRRYLLAFGPATAADATTWSGLTGTRALLQGIEDVVVLRDEEGRELFDVAGAPLPAEDVPAPVRFLPAFDNAILSHADRRRIIRAEDRDALASRNGMVPPTVLHDGEVAATWGTVREGGRTRIGVVPLRRLSQRARAAIRAEGRRALRFLAPEAPGDVVVD</sequence>
<reference evidence="1 2" key="1">
    <citation type="submission" date="2023-11" db="EMBL/GenBank/DDBJ databases">
        <authorList>
            <person name="Xu M."/>
            <person name="Jiang T."/>
        </authorList>
    </citation>
    <scope>NUCLEOTIDE SEQUENCE [LARGE SCALE GENOMIC DNA]</scope>
    <source>
        <strain evidence="1 2">SD</strain>
    </source>
</reference>
<accession>A0ABU4VIE3</accession>
<name>A0ABU4VIE3_9ACTN</name>
<comment type="caution">
    <text evidence="1">The sequence shown here is derived from an EMBL/GenBank/DDBJ whole genome shotgun (WGS) entry which is preliminary data.</text>
</comment>
<dbReference type="InterPro" id="IPR009351">
    <property type="entry name" value="AlkZ-like"/>
</dbReference>